<proteinExistence type="predicted"/>
<sequence>MVTFLIVFLLNASFVYADDLWNNQRWGGPLYKPLLGDLNGDGKADRVVYHRHTGDWGCWITGGTKCSWDAQDWGGIGYQPLLY</sequence>
<comment type="caution">
    <text evidence="2">The sequence shown here is derived from an EMBL/GenBank/DDBJ whole genome shotgun (WGS) entry which is preliminary data.</text>
</comment>
<name>A0A1V1NWS5_9BACT</name>
<reference evidence="3" key="1">
    <citation type="submission" date="2012-11" db="EMBL/GenBank/DDBJ databases">
        <authorList>
            <person name="Lucero-Rivera Y.E."/>
            <person name="Tovar-Ramirez D."/>
        </authorList>
    </citation>
    <scope>NUCLEOTIDE SEQUENCE [LARGE SCALE GENOMIC DNA]</scope>
    <source>
        <strain evidence="3">Araruama</strain>
    </source>
</reference>
<accession>A0A1V1NWS5</accession>
<dbReference type="EMBL" id="ATBP01001580">
    <property type="protein sequence ID" value="ETR67062.1"/>
    <property type="molecule type" value="Genomic_DNA"/>
</dbReference>
<organism evidence="2 3">
    <name type="scientific">Candidatus Magnetoglobus multicellularis str. Araruama</name>
    <dbReference type="NCBI Taxonomy" id="890399"/>
    <lineage>
        <taxon>Bacteria</taxon>
        <taxon>Pseudomonadati</taxon>
        <taxon>Thermodesulfobacteriota</taxon>
        <taxon>Desulfobacteria</taxon>
        <taxon>Desulfobacterales</taxon>
        <taxon>Desulfobacteraceae</taxon>
        <taxon>Candidatus Magnetoglobus</taxon>
    </lineage>
</organism>
<evidence type="ECO:0000313" key="2">
    <source>
        <dbReference type="EMBL" id="ETR67062.1"/>
    </source>
</evidence>
<gene>
    <name evidence="2" type="ORF">OMM_12005</name>
</gene>
<feature type="signal peptide" evidence="1">
    <location>
        <begin position="1"/>
        <end position="17"/>
    </location>
</feature>
<protein>
    <submittedName>
        <fullName evidence="2">Uncharacterized protein</fullName>
    </submittedName>
</protein>
<dbReference type="InterPro" id="IPR028994">
    <property type="entry name" value="Integrin_alpha_N"/>
</dbReference>
<evidence type="ECO:0000256" key="1">
    <source>
        <dbReference type="SAM" id="SignalP"/>
    </source>
</evidence>
<feature type="chain" id="PRO_5012120874" evidence="1">
    <location>
        <begin position="18"/>
        <end position="83"/>
    </location>
</feature>
<dbReference type="SUPFAM" id="SSF69318">
    <property type="entry name" value="Integrin alpha N-terminal domain"/>
    <property type="match status" value="1"/>
</dbReference>
<dbReference type="AlphaFoldDB" id="A0A1V1NWS5"/>
<dbReference type="Proteomes" id="UP000189670">
    <property type="component" value="Unassembled WGS sequence"/>
</dbReference>
<evidence type="ECO:0000313" key="3">
    <source>
        <dbReference type="Proteomes" id="UP000189670"/>
    </source>
</evidence>
<keyword evidence="1" id="KW-0732">Signal</keyword>